<dbReference type="InterPro" id="IPR052337">
    <property type="entry name" value="SAT4-like"/>
</dbReference>
<name>A0A6A6XK07_9PLEO</name>
<feature type="transmembrane region" description="Helical" evidence="6">
    <location>
        <begin position="197"/>
        <end position="219"/>
    </location>
</feature>
<dbReference type="Pfam" id="PF20684">
    <property type="entry name" value="Fung_rhodopsin"/>
    <property type="match status" value="1"/>
</dbReference>
<comment type="subcellular location">
    <subcellularLocation>
        <location evidence="1">Membrane</location>
        <topology evidence="1">Multi-pass membrane protein</topology>
    </subcellularLocation>
</comment>
<feature type="transmembrane region" description="Helical" evidence="6">
    <location>
        <begin position="45"/>
        <end position="66"/>
    </location>
</feature>
<dbReference type="PANTHER" id="PTHR33048">
    <property type="entry name" value="PTH11-LIKE INTEGRAL MEMBRANE PROTEIN (AFU_ORTHOLOGUE AFUA_5G11245)"/>
    <property type="match status" value="1"/>
</dbReference>
<evidence type="ECO:0000256" key="2">
    <source>
        <dbReference type="ARBA" id="ARBA00022692"/>
    </source>
</evidence>
<feature type="transmembrane region" description="Helical" evidence="6">
    <location>
        <begin position="231"/>
        <end position="252"/>
    </location>
</feature>
<feature type="transmembrane region" description="Helical" evidence="6">
    <location>
        <begin position="122"/>
        <end position="144"/>
    </location>
</feature>
<accession>A0A6A6XK07</accession>
<dbReference type="GO" id="GO:0016020">
    <property type="term" value="C:membrane"/>
    <property type="evidence" value="ECO:0007669"/>
    <property type="project" value="UniProtKB-SubCell"/>
</dbReference>
<dbReference type="EMBL" id="MU001823">
    <property type="protein sequence ID" value="KAF2796742.1"/>
    <property type="molecule type" value="Genomic_DNA"/>
</dbReference>
<proteinExistence type="inferred from homology"/>
<protein>
    <recommendedName>
        <fullName evidence="7">Rhodopsin domain-containing protein</fullName>
    </recommendedName>
</protein>
<evidence type="ECO:0000313" key="8">
    <source>
        <dbReference type="EMBL" id="KAF2796742.1"/>
    </source>
</evidence>
<gene>
    <name evidence="8" type="ORF">K505DRAFT_372961</name>
</gene>
<dbReference type="PANTHER" id="PTHR33048:SF149">
    <property type="entry name" value="UBID FAMILY DECARBOXYLASE"/>
    <property type="match status" value="1"/>
</dbReference>
<dbReference type="AlphaFoldDB" id="A0A6A6XK07"/>
<evidence type="ECO:0000256" key="6">
    <source>
        <dbReference type="SAM" id="Phobius"/>
    </source>
</evidence>
<feature type="transmembrane region" description="Helical" evidence="6">
    <location>
        <begin position="86"/>
        <end position="110"/>
    </location>
</feature>
<evidence type="ECO:0000259" key="7">
    <source>
        <dbReference type="Pfam" id="PF20684"/>
    </source>
</evidence>
<feature type="transmembrane region" description="Helical" evidence="6">
    <location>
        <begin position="164"/>
        <end position="185"/>
    </location>
</feature>
<evidence type="ECO:0000256" key="5">
    <source>
        <dbReference type="ARBA" id="ARBA00038359"/>
    </source>
</evidence>
<reference evidence="8" key="1">
    <citation type="journal article" date="2020" name="Stud. Mycol.">
        <title>101 Dothideomycetes genomes: a test case for predicting lifestyles and emergence of pathogens.</title>
        <authorList>
            <person name="Haridas S."/>
            <person name="Albert R."/>
            <person name="Binder M."/>
            <person name="Bloem J."/>
            <person name="Labutti K."/>
            <person name="Salamov A."/>
            <person name="Andreopoulos B."/>
            <person name="Baker S."/>
            <person name="Barry K."/>
            <person name="Bills G."/>
            <person name="Bluhm B."/>
            <person name="Cannon C."/>
            <person name="Castanera R."/>
            <person name="Culley D."/>
            <person name="Daum C."/>
            <person name="Ezra D."/>
            <person name="Gonzalez J."/>
            <person name="Henrissat B."/>
            <person name="Kuo A."/>
            <person name="Liang C."/>
            <person name="Lipzen A."/>
            <person name="Lutzoni F."/>
            <person name="Magnuson J."/>
            <person name="Mondo S."/>
            <person name="Nolan M."/>
            <person name="Ohm R."/>
            <person name="Pangilinan J."/>
            <person name="Park H.-J."/>
            <person name="Ramirez L."/>
            <person name="Alfaro M."/>
            <person name="Sun H."/>
            <person name="Tritt A."/>
            <person name="Yoshinaga Y."/>
            <person name="Zwiers L.-H."/>
            <person name="Turgeon B."/>
            <person name="Goodwin S."/>
            <person name="Spatafora J."/>
            <person name="Crous P."/>
            <person name="Grigoriev I."/>
        </authorList>
    </citation>
    <scope>NUCLEOTIDE SEQUENCE</scope>
    <source>
        <strain evidence="8">CBS 109.77</strain>
    </source>
</reference>
<sequence length="361" mass="40781">MQSPASGLAIESWTLYGIGIGLVVSRIILRLVTFRSIFKLQADDWLMICVLIPFTGTVVCANQLVIPLKSPIHGVGDMIWASKIRLALEPCQITTTWLVKACLLILYWRIFPITTSRKERRYLAWVSAYCIFSYLAIQVLMVFWCHPVRNYWNPFPKDPQCSTYHNHSIATLSFNLTTTLAVLVLPIPFIPTPRKFLLAILFVLGVVVLVAGILGRYYVIVHPTSSTYLAWYTAEAAVILLFANLPFLSSLVTSTTTSRLRHLSSNLSLSQWPRSYKDTPPLRAQRLSSTTTTISTMSPIEATEMWSNSGALPLTPPPTPVQTLRLTDPPPELEVYWSARRPSTRDSDVEKMFTEPRWPLH</sequence>
<dbReference type="Proteomes" id="UP000799757">
    <property type="component" value="Unassembled WGS sequence"/>
</dbReference>
<evidence type="ECO:0000256" key="1">
    <source>
        <dbReference type="ARBA" id="ARBA00004141"/>
    </source>
</evidence>
<feature type="domain" description="Rhodopsin" evidence="7">
    <location>
        <begin position="26"/>
        <end position="252"/>
    </location>
</feature>
<organism evidence="8 9">
    <name type="scientific">Melanomma pulvis-pyrius CBS 109.77</name>
    <dbReference type="NCBI Taxonomy" id="1314802"/>
    <lineage>
        <taxon>Eukaryota</taxon>
        <taxon>Fungi</taxon>
        <taxon>Dikarya</taxon>
        <taxon>Ascomycota</taxon>
        <taxon>Pezizomycotina</taxon>
        <taxon>Dothideomycetes</taxon>
        <taxon>Pleosporomycetidae</taxon>
        <taxon>Pleosporales</taxon>
        <taxon>Melanommataceae</taxon>
        <taxon>Melanomma</taxon>
    </lineage>
</organism>
<comment type="similarity">
    <text evidence="5">Belongs to the SAT4 family.</text>
</comment>
<dbReference type="InterPro" id="IPR049326">
    <property type="entry name" value="Rhodopsin_dom_fungi"/>
</dbReference>
<evidence type="ECO:0000256" key="4">
    <source>
        <dbReference type="ARBA" id="ARBA00023136"/>
    </source>
</evidence>
<keyword evidence="4 6" id="KW-0472">Membrane</keyword>
<evidence type="ECO:0000313" key="9">
    <source>
        <dbReference type="Proteomes" id="UP000799757"/>
    </source>
</evidence>
<keyword evidence="9" id="KW-1185">Reference proteome</keyword>
<keyword evidence="3 6" id="KW-1133">Transmembrane helix</keyword>
<evidence type="ECO:0000256" key="3">
    <source>
        <dbReference type="ARBA" id="ARBA00022989"/>
    </source>
</evidence>
<feature type="transmembrane region" description="Helical" evidence="6">
    <location>
        <begin position="13"/>
        <end position="33"/>
    </location>
</feature>
<keyword evidence="2 6" id="KW-0812">Transmembrane</keyword>
<dbReference type="OrthoDB" id="3903189at2759"/>